<gene>
    <name evidence="1" type="ORF">CN984_19470</name>
</gene>
<dbReference type="EMBL" id="NUIL01000030">
    <property type="protein sequence ID" value="PGO25326.1"/>
    <property type="molecule type" value="Genomic_DNA"/>
</dbReference>
<dbReference type="Proteomes" id="UP000223777">
    <property type="component" value="Unassembled WGS sequence"/>
</dbReference>
<organism evidence="1 2">
    <name type="scientific">Bacillus cereus</name>
    <dbReference type="NCBI Taxonomy" id="1396"/>
    <lineage>
        <taxon>Bacteria</taxon>
        <taxon>Bacillati</taxon>
        <taxon>Bacillota</taxon>
        <taxon>Bacilli</taxon>
        <taxon>Bacillales</taxon>
        <taxon>Bacillaceae</taxon>
        <taxon>Bacillus</taxon>
        <taxon>Bacillus cereus group</taxon>
    </lineage>
</organism>
<evidence type="ECO:0000313" key="2">
    <source>
        <dbReference type="Proteomes" id="UP000223777"/>
    </source>
</evidence>
<sequence>MKGGIHIQTTLISHFYNEEYLLPWWLMHHTKLFDHGILINRGSTDRSVEICRQFAPNWEVRDSKVPEFDAILVDQEVMDIEKEVNGWKMTLNTTEFLCCIDKEKFFLSLNLLKQNMYLIRMIMMIDDPNYGYTNPRYGLPLVRQRYHGIFSDTPIGAFFGRFIHNHIHGEYGPGRHGTRLPFITYHHPAFVLKFFYSPWTDAMRKRKLQIAPTLSEASAKQFNLKAHYGTSLDDLELLYKHYAQETQDLRLNPEYKALFPDL</sequence>
<dbReference type="AlphaFoldDB" id="A0A2B9PRI4"/>
<name>A0A2B9PRI4_BACCE</name>
<evidence type="ECO:0008006" key="3">
    <source>
        <dbReference type="Google" id="ProtNLM"/>
    </source>
</evidence>
<comment type="caution">
    <text evidence="1">The sequence shown here is derived from an EMBL/GenBank/DDBJ whole genome shotgun (WGS) entry which is preliminary data.</text>
</comment>
<proteinExistence type="predicted"/>
<evidence type="ECO:0000313" key="1">
    <source>
        <dbReference type="EMBL" id="PGO25326.1"/>
    </source>
</evidence>
<accession>A0A2B9PRI4</accession>
<protein>
    <recommendedName>
        <fullName evidence="3">Glycosyltransferase family 2 protein</fullName>
    </recommendedName>
</protein>
<reference evidence="1 2" key="1">
    <citation type="submission" date="2017-09" db="EMBL/GenBank/DDBJ databases">
        <title>Large-scale bioinformatics analysis of Bacillus genomes uncovers conserved roles of natural products in bacterial physiology.</title>
        <authorList>
            <consortium name="Agbiome Team Llc"/>
            <person name="Bleich R.M."/>
            <person name="Grubbs K.J."/>
            <person name="Santa Maria K.C."/>
            <person name="Allen S.E."/>
            <person name="Farag S."/>
            <person name="Shank E.A."/>
            <person name="Bowers A."/>
        </authorList>
    </citation>
    <scope>NUCLEOTIDE SEQUENCE [LARGE SCALE GENOMIC DNA]</scope>
    <source>
        <strain evidence="1 2">AFS050027</strain>
    </source>
</reference>
<dbReference type="RefSeq" id="WP_098765734.1">
    <property type="nucleotide sequence ID" value="NZ_NUIL01000030.1"/>
</dbReference>